<dbReference type="eggNOG" id="COG0705">
    <property type="taxonomic scope" value="Bacteria"/>
</dbReference>
<evidence type="ECO:0000256" key="2">
    <source>
        <dbReference type="ARBA" id="ARBA00022692"/>
    </source>
</evidence>
<evidence type="ECO:0000256" key="3">
    <source>
        <dbReference type="ARBA" id="ARBA00022989"/>
    </source>
</evidence>
<feature type="transmembrane region" description="Helical" evidence="5">
    <location>
        <begin position="260"/>
        <end position="280"/>
    </location>
</feature>
<feature type="transmembrane region" description="Helical" evidence="5">
    <location>
        <begin position="286"/>
        <end position="307"/>
    </location>
</feature>
<sequence>MPNTLFHDFLSHYLRSAWVNIVPRVFEDEENVGSLALSTAQLWALVLASRHIPCRISRLTRTGEQIYVVQVSPWFADQAIDEILLYMEENAPDEGAGPPSVLSPISGPWATITAMLGMVLFFWVYGRTYPALALHPGWWLSSGSADAGRILGGEWWRVLTALTLHADGAHVMGNALIGGVFVWLVACRLGSGLAWIMTILGGGLGNILNSLALAAPHDAIGFSTAVFAAAGLLAGISPFGIGGGIHGFGTGACLRRFSRFIGSAVIPVAAGLGLLAMLGAGENTDLGGHFFGFVSGLGLGFIVGLTGTRRGVPSRRIDGILFACAMTLPLLAWVFAWLA</sequence>
<proteinExistence type="predicted"/>
<feature type="transmembrane region" description="Helical" evidence="5">
    <location>
        <begin position="220"/>
        <end position="248"/>
    </location>
</feature>
<dbReference type="OrthoDB" id="9813074at2"/>
<keyword evidence="2 5" id="KW-0812">Transmembrane</keyword>
<dbReference type="HOGENOM" id="CLU_061963_0_0_7"/>
<evidence type="ECO:0000259" key="6">
    <source>
        <dbReference type="Pfam" id="PF01694"/>
    </source>
</evidence>
<dbReference type="InterPro" id="IPR035952">
    <property type="entry name" value="Rhomboid-like_sf"/>
</dbReference>
<keyword evidence="4 5" id="KW-0472">Membrane</keyword>
<reference evidence="7 8" key="1">
    <citation type="journal article" date="2013" name="PLoS ONE">
        <title>The first genomic and proteomic characterization of a deep-sea sulfate reducer: insights into the piezophilic lifestyle of Desulfovibrio piezophilus.</title>
        <authorList>
            <person name="Pradel N."/>
            <person name="Ji B."/>
            <person name="Gimenez G."/>
            <person name="Talla E."/>
            <person name="Lenoble P."/>
            <person name="Garel M."/>
            <person name="Tamburini C."/>
            <person name="Fourquet P."/>
            <person name="Lebrun R."/>
            <person name="Bertin P."/>
            <person name="Denis Y."/>
            <person name="Pophillat M."/>
            <person name="Barbe V."/>
            <person name="Ollivier B."/>
            <person name="Dolla A."/>
        </authorList>
    </citation>
    <scope>NUCLEOTIDE SEQUENCE [LARGE SCALE GENOMIC DNA]</scope>
    <source>
        <strain evidence="8">DSM 10523 / SB164P1</strain>
    </source>
</reference>
<evidence type="ECO:0000256" key="1">
    <source>
        <dbReference type="ARBA" id="ARBA00004141"/>
    </source>
</evidence>
<evidence type="ECO:0000313" key="8">
    <source>
        <dbReference type="Proteomes" id="UP000011724"/>
    </source>
</evidence>
<feature type="transmembrane region" description="Helical" evidence="5">
    <location>
        <begin position="109"/>
        <end position="126"/>
    </location>
</feature>
<organism evidence="7 8">
    <name type="scientific">Pseudodesulfovibrio piezophilus (strain DSM 21447 / JCM 15486 / C1TLV30)</name>
    <name type="common">Desulfovibrio piezophilus</name>
    <dbReference type="NCBI Taxonomy" id="1322246"/>
    <lineage>
        <taxon>Bacteria</taxon>
        <taxon>Pseudomonadati</taxon>
        <taxon>Thermodesulfobacteriota</taxon>
        <taxon>Desulfovibrionia</taxon>
        <taxon>Desulfovibrionales</taxon>
        <taxon>Desulfovibrionaceae</taxon>
    </lineage>
</organism>
<feature type="transmembrane region" description="Helical" evidence="5">
    <location>
        <begin position="319"/>
        <end position="338"/>
    </location>
</feature>
<name>M1WVN7_PSEP2</name>
<gene>
    <name evidence="7" type="ordered locus">BN4_11403</name>
</gene>
<dbReference type="AlphaFoldDB" id="M1WVN7"/>
<dbReference type="InterPro" id="IPR022764">
    <property type="entry name" value="Peptidase_S54_rhomboid_dom"/>
</dbReference>
<dbReference type="Pfam" id="PF01694">
    <property type="entry name" value="Rhomboid"/>
    <property type="match status" value="1"/>
</dbReference>
<keyword evidence="8" id="KW-1185">Reference proteome</keyword>
<keyword evidence="3 5" id="KW-1133">Transmembrane helix</keyword>
<dbReference type="GO" id="GO:0016020">
    <property type="term" value="C:membrane"/>
    <property type="evidence" value="ECO:0007669"/>
    <property type="project" value="UniProtKB-SubCell"/>
</dbReference>
<feature type="transmembrane region" description="Helical" evidence="5">
    <location>
        <begin position="193"/>
        <end position="214"/>
    </location>
</feature>
<reference evidence="8" key="2">
    <citation type="journal article" date="2013" name="Stand. Genomic Sci.">
        <title>Complete genome sequence of Desulfocapsa sulfexigens, a marine deltaproteobacterium specialized in disproportionating inorganic sulfur compounds.</title>
        <authorList>
            <person name="Finster K.W."/>
            <person name="Kjeldsen K.U."/>
            <person name="Kube M."/>
            <person name="Reinhardt R."/>
            <person name="Mussmann M."/>
            <person name="Amann R."/>
            <person name="Schreiber L."/>
        </authorList>
    </citation>
    <scope>NUCLEOTIDE SEQUENCE [LARGE SCALE GENOMIC DNA]</scope>
    <source>
        <strain evidence="8">DSM 10523 / SB164P1</strain>
    </source>
</reference>
<dbReference type="PANTHER" id="PTHR43066">
    <property type="entry name" value="RHOMBOID-RELATED PROTEIN"/>
    <property type="match status" value="1"/>
</dbReference>
<dbReference type="STRING" id="1322246.BN4_11403"/>
<dbReference type="BioCyc" id="DPIE1322246:BN4_RS07050-MONOMER"/>
<feature type="domain" description="Peptidase S54 rhomboid" evidence="6">
    <location>
        <begin position="153"/>
        <end position="303"/>
    </location>
</feature>
<dbReference type="EMBL" id="FO203427">
    <property type="protein sequence ID" value="CCH48638.1"/>
    <property type="molecule type" value="Genomic_DNA"/>
</dbReference>
<comment type="subcellular location">
    <subcellularLocation>
        <location evidence="1">Membrane</location>
        <topology evidence="1">Multi-pass membrane protein</topology>
    </subcellularLocation>
</comment>
<accession>M1WVN7</accession>
<evidence type="ECO:0000256" key="4">
    <source>
        <dbReference type="ARBA" id="ARBA00023136"/>
    </source>
</evidence>
<dbReference type="Gene3D" id="1.20.1540.10">
    <property type="entry name" value="Rhomboid-like"/>
    <property type="match status" value="1"/>
</dbReference>
<dbReference type="GO" id="GO:0004252">
    <property type="term" value="F:serine-type endopeptidase activity"/>
    <property type="evidence" value="ECO:0007669"/>
    <property type="project" value="InterPro"/>
</dbReference>
<dbReference type="SUPFAM" id="SSF144091">
    <property type="entry name" value="Rhomboid-like"/>
    <property type="match status" value="1"/>
</dbReference>
<dbReference type="Proteomes" id="UP000011724">
    <property type="component" value="Chromosome"/>
</dbReference>
<dbReference type="RefSeq" id="WP_015414684.1">
    <property type="nucleotide sequence ID" value="NC_020409.1"/>
</dbReference>
<evidence type="ECO:0000313" key="7">
    <source>
        <dbReference type="EMBL" id="CCH48638.1"/>
    </source>
</evidence>
<dbReference type="PATRIC" id="fig|879567.3.peg.1462"/>
<protein>
    <submittedName>
        <fullName evidence="7">Rhomboid family protein</fullName>
    </submittedName>
</protein>
<feature type="transmembrane region" description="Helical" evidence="5">
    <location>
        <begin position="168"/>
        <end position="186"/>
    </location>
</feature>
<evidence type="ECO:0000256" key="5">
    <source>
        <dbReference type="SAM" id="Phobius"/>
    </source>
</evidence>
<dbReference type="PANTHER" id="PTHR43066:SF5">
    <property type="entry name" value="RHOMBOID-LIKE PROTEIN 11, CHLOROPLASTIC-RELATED"/>
    <property type="match status" value="1"/>
</dbReference>
<dbReference type="KEGG" id="dpi:BN4_11403"/>